<reference evidence="2" key="2">
    <citation type="submission" date="2021-04" db="EMBL/GenBank/DDBJ databases">
        <authorList>
            <person name="Gilroy R."/>
        </authorList>
    </citation>
    <scope>NUCLEOTIDE SEQUENCE</scope>
    <source>
        <strain evidence="2">ChiSjej2B20-11307</strain>
    </source>
</reference>
<accession>A0A9D2H9C6</accession>
<comment type="caution">
    <text evidence="2">The sequence shown here is derived from an EMBL/GenBank/DDBJ whole genome shotgun (WGS) entry which is preliminary data.</text>
</comment>
<evidence type="ECO:0000313" key="2">
    <source>
        <dbReference type="EMBL" id="HJA06998.1"/>
    </source>
</evidence>
<feature type="region of interest" description="Disordered" evidence="1">
    <location>
        <begin position="1"/>
        <end position="28"/>
    </location>
</feature>
<sequence>MADYQNNMRSIRRPVRSSFSSSQTCPRRMDGCPDTRDFFPDDIPLAMAYVRWQRWQDVYEPCKAFQHGTIFMELDKPFLGKGGKCR</sequence>
<dbReference type="InterPro" id="IPR020256">
    <property type="entry name" value="Spore_coat_CotJA"/>
</dbReference>
<dbReference type="EMBL" id="DXAK01000042">
    <property type="protein sequence ID" value="HJA06998.1"/>
    <property type="molecule type" value="Genomic_DNA"/>
</dbReference>
<protein>
    <submittedName>
        <fullName evidence="2">Spore coat associated protein CotJA</fullName>
    </submittedName>
</protein>
<reference evidence="2" key="1">
    <citation type="journal article" date="2021" name="PeerJ">
        <title>Extensive microbial diversity within the chicken gut microbiome revealed by metagenomics and culture.</title>
        <authorList>
            <person name="Gilroy R."/>
            <person name="Ravi A."/>
            <person name="Getino M."/>
            <person name="Pursley I."/>
            <person name="Horton D.L."/>
            <person name="Alikhan N.F."/>
            <person name="Baker D."/>
            <person name="Gharbi K."/>
            <person name="Hall N."/>
            <person name="Watson M."/>
            <person name="Adriaenssens E.M."/>
            <person name="Foster-Nyarko E."/>
            <person name="Jarju S."/>
            <person name="Secka A."/>
            <person name="Antonio M."/>
            <person name="Oren A."/>
            <person name="Chaudhuri R.R."/>
            <person name="La Ragione R."/>
            <person name="Hildebrand F."/>
            <person name="Pallen M.J."/>
        </authorList>
    </citation>
    <scope>NUCLEOTIDE SEQUENCE</scope>
    <source>
        <strain evidence="2">ChiSjej2B20-11307</strain>
    </source>
</reference>
<name>A0A9D2H9C6_9FIRM</name>
<gene>
    <name evidence="2" type="ORF">H9798_07660</name>
</gene>
<dbReference type="Pfam" id="PF11007">
    <property type="entry name" value="CotJA"/>
    <property type="match status" value="1"/>
</dbReference>
<evidence type="ECO:0000256" key="1">
    <source>
        <dbReference type="SAM" id="MobiDB-lite"/>
    </source>
</evidence>
<proteinExistence type="predicted"/>
<evidence type="ECO:0000313" key="3">
    <source>
        <dbReference type="Proteomes" id="UP000824223"/>
    </source>
</evidence>
<dbReference type="AlphaFoldDB" id="A0A9D2H9C6"/>
<dbReference type="Proteomes" id="UP000824223">
    <property type="component" value="Unassembled WGS sequence"/>
</dbReference>
<organism evidence="2 3">
    <name type="scientific">Candidatus Mediterraneibacter pullicola</name>
    <dbReference type="NCBI Taxonomy" id="2838682"/>
    <lineage>
        <taxon>Bacteria</taxon>
        <taxon>Bacillati</taxon>
        <taxon>Bacillota</taxon>
        <taxon>Clostridia</taxon>
        <taxon>Lachnospirales</taxon>
        <taxon>Lachnospiraceae</taxon>
        <taxon>Mediterraneibacter</taxon>
    </lineage>
</organism>